<feature type="region of interest" description="Disordered" evidence="1">
    <location>
        <begin position="25"/>
        <end position="44"/>
    </location>
</feature>
<reference evidence="3" key="1">
    <citation type="submission" date="2013-02" db="EMBL/GenBank/DDBJ databases">
        <authorList>
            <person name="Hughes D."/>
        </authorList>
    </citation>
    <scope>NUCLEOTIDE SEQUENCE</scope>
    <source>
        <strain>Durham</strain>
        <strain evidence="3">NC isolate 2 -- Noor lab</strain>
    </source>
</reference>
<dbReference type="HOGENOM" id="CLU_2747389_0_0_1"/>
<accession>T1H6T1</accession>
<protein>
    <submittedName>
        <fullName evidence="2">Uncharacterized protein</fullName>
    </submittedName>
</protein>
<reference evidence="2" key="2">
    <citation type="submission" date="2015-06" db="UniProtKB">
        <authorList>
            <consortium name="EnsemblMetazoa"/>
        </authorList>
    </citation>
    <scope>IDENTIFICATION</scope>
</reference>
<keyword evidence="3" id="KW-1185">Reference proteome</keyword>
<sequence length="71" mass="7686">KFLITENIYRRHSPGKTVNGCRISVERNGGGNGGSPNGSSPFELEDGGEIIEFPPKAAITCKRPTGMVYYL</sequence>
<proteinExistence type="predicted"/>
<evidence type="ECO:0000256" key="1">
    <source>
        <dbReference type="SAM" id="MobiDB-lite"/>
    </source>
</evidence>
<name>T1H6T1_MEGSC</name>
<evidence type="ECO:0000313" key="2">
    <source>
        <dbReference type="EnsemblMetazoa" id="MESCA012414-PA"/>
    </source>
</evidence>
<evidence type="ECO:0000313" key="3">
    <source>
        <dbReference type="Proteomes" id="UP000015102"/>
    </source>
</evidence>
<dbReference type="EnsemblMetazoa" id="MESCA012414-RA">
    <property type="protein sequence ID" value="MESCA012414-PA"/>
    <property type="gene ID" value="MESCA012414"/>
</dbReference>
<dbReference type="Proteomes" id="UP000015102">
    <property type="component" value="Unassembled WGS sequence"/>
</dbReference>
<dbReference type="AlphaFoldDB" id="T1H6T1"/>
<organism evidence="2 3">
    <name type="scientific">Megaselia scalaris</name>
    <name type="common">Humpbacked fly</name>
    <name type="synonym">Phora scalaris</name>
    <dbReference type="NCBI Taxonomy" id="36166"/>
    <lineage>
        <taxon>Eukaryota</taxon>
        <taxon>Metazoa</taxon>
        <taxon>Ecdysozoa</taxon>
        <taxon>Arthropoda</taxon>
        <taxon>Hexapoda</taxon>
        <taxon>Insecta</taxon>
        <taxon>Pterygota</taxon>
        <taxon>Neoptera</taxon>
        <taxon>Endopterygota</taxon>
        <taxon>Diptera</taxon>
        <taxon>Brachycera</taxon>
        <taxon>Muscomorpha</taxon>
        <taxon>Platypezoidea</taxon>
        <taxon>Phoridae</taxon>
        <taxon>Megaseliini</taxon>
        <taxon>Megaselia</taxon>
    </lineage>
</organism>